<evidence type="ECO:0000313" key="6">
    <source>
        <dbReference type="RefSeq" id="XP_046586814.1"/>
    </source>
</evidence>
<dbReference type="RefSeq" id="XP_046586814.1">
    <property type="nucleotide sequence ID" value="XM_046730858.1"/>
</dbReference>
<organism evidence="5 6">
    <name type="scientific">Neodiprion lecontei</name>
    <name type="common">Redheaded pine sawfly</name>
    <dbReference type="NCBI Taxonomy" id="441921"/>
    <lineage>
        <taxon>Eukaryota</taxon>
        <taxon>Metazoa</taxon>
        <taxon>Ecdysozoa</taxon>
        <taxon>Arthropoda</taxon>
        <taxon>Hexapoda</taxon>
        <taxon>Insecta</taxon>
        <taxon>Pterygota</taxon>
        <taxon>Neoptera</taxon>
        <taxon>Endopterygota</taxon>
        <taxon>Hymenoptera</taxon>
        <taxon>Tenthredinoidea</taxon>
        <taxon>Diprionidae</taxon>
        <taxon>Diprioninae</taxon>
        <taxon>Neodiprion</taxon>
    </lineage>
</organism>
<dbReference type="PANTHER" id="PTHR39077">
    <property type="entry name" value="DUF4793 DOMAIN-CONTAINING PROTEIN"/>
    <property type="match status" value="1"/>
</dbReference>
<dbReference type="Proteomes" id="UP000829291">
    <property type="component" value="Chromosome 2"/>
</dbReference>
<evidence type="ECO:0000259" key="3">
    <source>
        <dbReference type="Pfam" id="PF16040"/>
    </source>
</evidence>
<dbReference type="InterPro" id="IPR032010">
    <property type="entry name" value="APD1-4_M"/>
</dbReference>
<keyword evidence="2" id="KW-0812">Transmembrane</keyword>
<dbReference type="GeneID" id="107217700"/>
<proteinExistence type="predicted"/>
<keyword evidence="5" id="KW-1185">Reference proteome</keyword>
<dbReference type="Pfam" id="PF16041">
    <property type="entry name" value="APD1-4_M"/>
    <property type="match status" value="1"/>
</dbReference>
<accession>A0ABM3FFM3</accession>
<feature type="region of interest" description="Disordered" evidence="1">
    <location>
        <begin position="195"/>
        <end position="246"/>
    </location>
</feature>
<feature type="transmembrane region" description="Helical" evidence="2">
    <location>
        <begin position="31"/>
        <end position="52"/>
    </location>
</feature>
<feature type="domain" description="E3 ubiquitin-protein ligase APD1-4 N-terminal" evidence="3">
    <location>
        <begin position="89"/>
        <end position="158"/>
    </location>
</feature>
<feature type="transmembrane region" description="Helical" evidence="2">
    <location>
        <begin position="563"/>
        <end position="582"/>
    </location>
</feature>
<keyword evidence="2" id="KW-0472">Membrane</keyword>
<feature type="compositionally biased region" description="Polar residues" evidence="1">
    <location>
        <begin position="195"/>
        <end position="237"/>
    </location>
</feature>
<evidence type="ECO:0000259" key="4">
    <source>
        <dbReference type="Pfam" id="PF16041"/>
    </source>
</evidence>
<feature type="domain" description="E3 ubiquitin-protein ligase APD1-4 middle" evidence="4">
    <location>
        <begin position="473"/>
        <end position="580"/>
    </location>
</feature>
<dbReference type="PANTHER" id="PTHR39077:SF2">
    <property type="entry name" value="E3 UBIQUITIN-PROTEIN LIGASE APD1-4 MIDDLE DOMAIN-CONTAINING PROTEIN"/>
    <property type="match status" value="1"/>
</dbReference>
<sequence length="583" mass="66739">MYIKILHCCHYIVEVDPNFTEFYKMHGITRIVIFCTLTTVLPVMLLVIPLYLRHSLYASVVYTVAESDVIEIEDGISTIFCSEHTLTMNTPFHAFQVPERPEVTSYRKHLRLKKSMTLPDDTLEYWGFYLLKGATVVLSVCSRFPGGSILVVKGERSLRTCGVMEHADQKVLNEENYLIMSKQVHVTVESNTQKMSRQSSMKNKKPNQTVSIPHSNSLLDSKNENQSTFRGKTNMGKSNDHDQMNPTNHPIRNSVSSLNLSQISNNTDLQIALLQKAAISHIQKHSTVRESTTQKGIDKLRHMRKKMNYINSKWDSKNETKISTSDGQKRKENELHPVDIDRKSVEKRDTHSLNKELFSEREERIRKLETELNSYSQGINIEDDGMDIENNNHHVNKRQPKAIEPSVLLDRGVEHGGNAFNFTSTGEDSSISSFENDLLTCYNGQILLTQEFDPSELCTNISFLVNSKRIHTQHNVVESGYYYYIFYSDNDYVSNDMHAIFDIYKPTYQFENVTESCINQTECSFSIELLSGDRVIVEIPTRNGIDREDNNMTLLTSTCYPRVGMYTVFPIAVLLLILGCAFL</sequence>
<evidence type="ECO:0000256" key="2">
    <source>
        <dbReference type="SAM" id="Phobius"/>
    </source>
</evidence>
<evidence type="ECO:0000256" key="1">
    <source>
        <dbReference type="SAM" id="MobiDB-lite"/>
    </source>
</evidence>
<dbReference type="InterPro" id="IPR032008">
    <property type="entry name" value="APD1-4_N"/>
</dbReference>
<dbReference type="Pfam" id="PF16040">
    <property type="entry name" value="APD1-4_N"/>
    <property type="match status" value="1"/>
</dbReference>
<reference evidence="6" key="1">
    <citation type="submission" date="2025-08" db="UniProtKB">
        <authorList>
            <consortium name="RefSeq"/>
        </authorList>
    </citation>
    <scope>IDENTIFICATION</scope>
    <source>
        <tissue evidence="6">Thorax and Abdomen</tissue>
    </source>
</reference>
<protein>
    <submittedName>
        <fullName evidence="6">Uncharacterized protein LOC107217700 isoform X1</fullName>
    </submittedName>
</protein>
<evidence type="ECO:0000313" key="5">
    <source>
        <dbReference type="Proteomes" id="UP000829291"/>
    </source>
</evidence>
<keyword evidence="2" id="KW-1133">Transmembrane helix</keyword>
<name>A0ABM3FFM3_NEOLC</name>
<gene>
    <name evidence="6" type="primary">LOC107217700</name>
</gene>